<protein>
    <submittedName>
        <fullName evidence="1">Uncharacterized protein</fullName>
    </submittedName>
</protein>
<name>A0A8E2E5Q4_9PEZI</name>
<evidence type="ECO:0000313" key="2">
    <source>
        <dbReference type="Proteomes" id="UP000250266"/>
    </source>
</evidence>
<organism evidence="1 2">
    <name type="scientific">Lepidopterella palustris CBS 459.81</name>
    <dbReference type="NCBI Taxonomy" id="1314670"/>
    <lineage>
        <taxon>Eukaryota</taxon>
        <taxon>Fungi</taxon>
        <taxon>Dikarya</taxon>
        <taxon>Ascomycota</taxon>
        <taxon>Pezizomycotina</taxon>
        <taxon>Dothideomycetes</taxon>
        <taxon>Pleosporomycetidae</taxon>
        <taxon>Mytilinidiales</taxon>
        <taxon>Argynnaceae</taxon>
        <taxon>Lepidopterella</taxon>
    </lineage>
</organism>
<gene>
    <name evidence="1" type="ORF">K432DRAFT_108251</name>
</gene>
<evidence type="ECO:0000313" key="1">
    <source>
        <dbReference type="EMBL" id="OCK77857.1"/>
    </source>
</evidence>
<dbReference type="AlphaFoldDB" id="A0A8E2E5Q4"/>
<reference evidence="1 2" key="1">
    <citation type="journal article" date="2016" name="Nat. Commun.">
        <title>Ectomycorrhizal ecology is imprinted in the genome of the dominant symbiotic fungus Cenococcum geophilum.</title>
        <authorList>
            <consortium name="DOE Joint Genome Institute"/>
            <person name="Peter M."/>
            <person name="Kohler A."/>
            <person name="Ohm R.A."/>
            <person name="Kuo A."/>
            <person name="Krutzmann J."/>
            <person name="Morin E."/>
            <person name="Arend M."/>
            <person name="Barry K.W."/>
            <person name="Binder M."/>
            <person name="Choi C."/>
            <person name="Clum A."/>
            <person name="Copeland A."/>
            <person name="Grisel N."/>
            <person name="Haridas S."/>
            <person name="Kipfer T."/>
            <person name="LaButti K."/>
            <person name="Lindquist E."/>
            <person name="Lipzen A."/>
            <person name="Maire R."/>
            <person name="Meier B."/>
            <person name="Mihaltcheva S."/>
            <person name="Molinier V."/>
            <person name="Murat C."/>
            <person name="Poggeler S."/>
            <person name="Quandt C.A."/>
            <person name="Sperisen C."/>
            <person name="Tritt A."/>
            <person name="Tisserant E."/>
            <person name="Crous P.W."/>
            <person name="Henrissat B."/>
            <person name="Nehls U."/>
            <person name="Egli S."/>
            <person name="Spatafora J.W."/>
            <person name="Grigoriev I.V."/>
            <person name="Martin F.M."/>
        </authorList>
    </citation>
    <scope>NUCLEOTIDE SEQUENCE [LARGE SCALE GENOMIC DNA]</scope>
    <source>
        <strain evidence="1 2">CBS 459.81</strain>
    </source>
</reference>
<accession>A0A8E2E5Q4</accession>
<proteinExistence type="predicted"/>
<keyword evidence="2" id="KW-1185">Reference proteome</keyword>
<dbReference type="EMBL" id="KV745096">
    <property type="protein sequence ID" value="OCK77857.1"/>
    <property type="molecule type" value="Genomic_DNA"/>
</dbReference>
<sequence length="167" mass="18258">MTFRRAECIQSTREDGGVDIGTSCMIASRNWGSKGKEGLRPPGLPGRCARGLLRCRSHLSFFFCEMLAVRKARDLGQKQPWKDAATAYEFISAEGYCGGDSSLPCFHSINDYRSPPASLNASAARKSNPAYSNSLSSTCPHVDHLFASGLPFCCPKQTDYTRLFSSS</sequence>
<dbReference type="Proteomes" id="UP000250266">
    <property type="component" value="Unassembled WGS sequence"/>
</dbReference>